<feature type="transmembrane region" description="Helical" evidence="2">
    <location>
        <begin position="221"/>
        <end position="242"/>
    </location>
</feature>
<feature type="transmembrane region" description="Helical" evidence="2">
    <location>
        <begin position="133"/>
        <end position="150"/>
    </location>
</feature>
<evidence type="ECO:0000259" key="3">
    <source>
        <dbReference type="Pfam" id="PF07786"/>
    </source>
</evidence>
<feature type="compositionally biased region" description="Basic and acidic residues" evidence="1">
    <location>
        <begin position="13"/>
        <end position="40"/>
    </location>
</feature>
<dbReference type="EMBL" id="PQIB02000014">
    <property type="protein sequence ID" value="RLM70239.1"/>
    <property type="molecule type" value="Genomic_DNA"/>
</dbReference>
<comment type="caution">
    <text evidence="4">The sequence shown here is derived from an EMBL/GenBank/DDBJ whole genome shotgun (WGS) entry which is preliminary data.</text>
</comment>
<feature type="transmembrane region" description="Helical" evidence="2">
    <location>
        <begin position="484"/>
        <end position="503"/>
    </location>
</feature>
<accession>A0A3L6Q5Q1</accession>
<feature type="region of interest" description="Disordered" evidence="1">
    <location>
        <begin position="1"/>
        <end position="40"/>
    </location>
</feature>
<keyword evidence="2" id="KW-0472">Membrane</keyword>
<dbReference type="AlphaFoldDB" id="A0A3L6Q5Q1"/>
<evidence type="ECO:0000256" key="1">
    <source>
        <dbReference type="SAM" id="MobiDB-lite"/>
    </source>
</evidence>
<dbReference type="InterPro" id="IPR012429">
    <property type="entry name" value="HGSNAT_cat"/>
</dbReference>
<dbReference type="STRING" id="4540.A0A3L6Q5Q1"/>
<feature type="domain" description="Heparan-alpha-glucosaminide N-acetyltransferase catalytic" evidence="3">
    <location>
        <begin position="55"/>
        <end position="143"/>
    </location>
</feature>
<feature type="transmembrane region" description="Helical" evidence="2">
    <location>
        <begin position="182"/>
        <end position="200"/>
    </location>
</feature>
<sequence length="512" mass="57236">MAMEKGQEIAASDGEKGPEQHAIDVGHVEHADGRGEDTEQKRVAVAEEVQKKSRRVAALDAFRGLTIVLMILVDDGGGAYERIDHSPWNGCTLADFVMPFFLFIVGVAIAFALKRVPNIGAAVKKIVIRTLKMLFWGVLLQALIPLHVLVERFDGMYKGGYSHAPDDLSYGVDMKKIRWCGILQRIALVYFVVALIEAFTTKVRPTTVRSGPYAIFDAYQWQWLGGFIAFVIYIVTTFSLYVPYWSFVYHKDGDVNDGKQFTVQCGVRASLDQACNAAGYVDRQDCTFSSPNIGPLRADAPAWCLAPFEPEGLLSSISSILSGTIGIHYGHVLIHFKVISENSLRPKCNVVKKISDLQSHKERLKHWLLLGFSLLVLGILLHFTKAIPINKQLYSFSYVCFTGGAAGIVLSAFYILIDVWGLRTPFLFLEWIGMNAMLVFVLGAQGILAAFVNGWYYESPDNSLVHWIVRHVFVNVWHSQRLGTLLYVMFCEIVFWGVAAGVLHKLGIYWKL</sequence>
<feature type="transmembrane region" description="Helical" evidence="2">
    <location>
        <begin position="93"/>
        <end position="113"/>
    </location>
</feature>
<evidence type="ECO:0000256" key="2">
    <source>
        <dbReference type="SAM" id="Phobius"/>
    </source>
</evidence>
<organism evidence="4 5">
    <name type="scientific">Panicum miliaceum</name>
    <name type="common">Proso millet</name>
    <name type="synonym">Broomcorn millet</name>
    <dbReference type="NCBI Taxonomy" id="4540"/>
    <lineage>
        <taxon>Eukaryota</taxon>
        <taxon>Viridiplantae</taxon>
        <taxon>Streptophyta</taxon>
        <taxon>Embryophyta</taxon>
        <taxon>Tracheophyta</taxon>
        <taxon>Spermatophyta</taxon>
        <taxon>Magnoliopsida</taxon>
        <taxon>Liliopsida</taxon>
        <taxon>Poales</taxon>
        <taxon>Poaceae</taxon>
        <taxon>PACMAD clade</taxon>
        <taxon>Panicoideae</taxon>
        <taxon>Panicodae</taxon>
        <taxon>Paniceae</taxon>
        <taxon>Panicinae</taxon>
        <taxon>Panicum</taxon>
        <taxon>Panicum sect. Panicum</taxon>
    </lineage>
</organism>
<feature type="transmembrane region" description="Helical" evidence="2">
    <location>
        <begin position="396"/>
        <end position="417"/>
    </location>
</feature>
<feature type="transmembrane region" description="Helical" evidence="2">
    <location>
        <begin position="367"/>
        <end position="384"/>
    </location>
</feature>
<keyword evidence="2" id="KW-1133">Transmembrane helix</keyword>
<dbReference type="PANTHER" id="PTHR31061:SF5">
    <property type="entry name" value="HEPARAN-ALPHA-GLUCOSAMINIDE N-ACETYLTRANSFERASE CATALYTIC DOMAIN-CONTAINING PROTEIN"/>
    <property type="match status" value="1"/>
</dbReference>
<name>A0A3L6Q5Q1_PANMI</name>
<gene>
    <name evidence="4" type="ORF">C2845_PM17G04930</name>
</gene>
<feature type="transmembrane region" description="Helical" evidence="2">
    <location>
        <begin position="438"/>
        <end position="457"/>
    </location>
</feature>
<evidence type="ECO:0000313" key="4">
    <source>
        <dbReference type="EMBL" id="RLM70239.1"/>
    </source>
</evidence>
<proteinExistence type="predicted"/>
<keyword evidence="5" id="KW-1185">Reference proteome</keyword>
<dbReference type="Proteomes" id="UP000275267">
    <property type="component" value="Unassembled WGS sequence"/>
</dbReference>
<keyword evidence="2" id="KW-0812">Transmembrane</keyword>
<protein>
    <recommendedName>
        <fullName evidence="3">Heparan-alpha-glucosaminide N-acetyltransferase catalytic domain-containing protein</fullName>
    </recommendedName>
</protein>
<dbReference type="Pfam" id="PF07786">
    <property type="entry name" value="HGSNAT_cat"/>
    <property type="match status" value="1"/>
</dbReference>
<evidence type="ECO:0000313" key="5">
    <source>
        <dbReference type="Proteomes" id="UP000275267"/>
    </source>
</evidence>
<dbReference type="PANTHER" id="PTHR31061">
    <property type="entry name" value="LD22376P"/>
    <property type="match status" value="1"/>
</dbReference>
<reference evidence="5" key="1">
    <citation type="journal article" date="2019" name="Nat. Commun.">
        <title>The genome of broomcorn millet.</title>
        <authorList>
            <person name="Zou C."/>
            <person name="Miki D."/>
            <person name="Li D."/>
            <person name="Tang Q."/>
            <person name="Xiao L."/>
            <person name="Rajput S."/>
            <person name="Deng P."/>
            <person name="Jia W."/>
            <person name="Huang R."/>
            <person name="Zhang M."/>
            <person name="Sun Y."/>
            <person name="Hu J."/>
            <person name="Fu X."/>
            <person name="Schnable P.S."/>
            <person name="Li F."/>
            <person name="Zhang H."/>
            <person name="Feng B."/>
            <person name="Zhu X."/>
            <person name="Liu R."/>
            <person name="Schnable J.C."/>
            <person name="Zhu J.-K."/>
            <person name="Zhang H."/>
        </authorList>
    </citation>
    <scope>NUCLEOTIDE SEQUENCE [LARGE SCALE GENOMIC DNA]</scope>
</reference>
<feature type="transmembrane region" description="Helical" evidence="2">
    <location>
        <begin position="56"/>
        <end position="73"/>
    </location>
</feature>
<dbReference type="OrthoDB" id="2149840at2759"/>